<evidence type="ECO:0000313" key="7">
    <source>
        <dbReference type="EMBL" id="SHH94506.1"/>
    </source>
</evidence>
<dbReference type="Pfam" id="PF02653">
    <property type="entry name" value="BPD_transp_2"/>
    <property type="match status" value="1"/>
</dbReference>
<protein>
    <submittedName>
        <fullName evidence="7">Nucleoside ABC transporter membrane protein</fullName>
    </submittedName>
</protein>
<evidence type="ECO:0000256" key="6">
    <source>
        <dbReference type="SAM" id="Phobius"/>
    </source>
</evidence>
<dbReference type="GO" id="GO:0022857">
    <property type="term" value="F:transmembrane transporter activity"/>
    <property type="evidence" value="ECO:0007669"/>
    <property type="project" value="InterPro"/>
</dbReference>
<sequence length="359" mass="38319">MKENRLKFTLIAILIGLVIGAIILLAVGYNPLEAYGIMIAGVFGSPKYISWTIIKSTPLILTGISVAFAFKTGLFNIGAEGQFIVGALVATMVGYFWHLPPVLHAIVALLLACLAAGLWGGFAGFLKSKFGVNEVITTIMLNWIALYLSNFFVYWDKFKRPNSEASQKILSSASIAFPKGLGSSLGSFFDAPVNFGFIIAILVAFLIKYILNDTTLGYELRAVGFNKDAAEYGGINVKKNMVTAMMIAGAISGLAGAVHVLGVTNEISILSAMEGNGFDGIAVSLIGGNSPIGCIFAGLLFGALKYGGYKIQPMMGAPSEIINIVIGIIVFFIAMPKMIEGLTTMRSRRKRGGEVERSK</sequence>
<dbReference type="GO" id="GO:0005886">
    <property type="term" value="C:plasma membrane"/>
    <property type="evidence" value="ECO:0007669"/>
    <property type="project" value="UniProtKB-SubCell"/>
</dbReference>
<feature type="transmembrane region" description="Helical" evidence="6">
    <location>
        <begin position="135"/>
        <end position="155"/>
    </location>
</feature>
<keyword evidence="4 6" id="KW-1133">Transmembrane helix</keyword>
<evidence type="ECO:0000256" key="1">
    <source>
        <dbReference type="ARBA" id="ARBA00004651"/>
    </source>
</evidence>
<keyword evidence="5 6" id="KW-0472">Membrane</keyword>
<dbReference type="AlphaFoldDB" id="A0A1M5X3T7"/>
<dbReference type="EMBL" id="FQXR01000006">
    <property type="protein sequence ID" value="SHH94506.1"/>
    <property type="molecule type" value="Genomic_DNA"/>
</dbReference>
<dbReference type="Proteomes" id="UP000184389">
    <property type="component" value="Unassembled WGS sequence"/>
</dbReference>
<keyword evidence="3 6" id="KW-0812">Transmembrane</keyword>
<feature type="transmembrane region" description="Helical" evidence="6">
    <location>
        <begin position="191"/>
        <end position="211"/>
    </location>
</feature>
<feature type="transmembrane region" description="Helical" evidence="6">
    <location>
        <begin position="77"/>
        <end position="97"/>
    </location>
</feature>
<feature type="transmembrane region" description="Helical" evidence="6">
    <location>
        <begin position="242"/>
        <end position="261"/>
    </location>
</feature>
<dbReference type="InterPro" id="IPR001851">
    <property type="entry name" value="ABC_transp_permease"/>
</dbReference>
<evidence type="ECO:0000256" key="4">
    <source>
        <dbReference type="ARBA" id="ARBA00022989"/>
    </source>
</evidence>
<dbReference type="OrthoDB" id="45037at2"/>
<evidence type="ECO:0000313" key="8">
    <source>
        <dbReference type="Proteomes" id="UP000184389"/>
    </source>
</evidence>
<proteinExistence type="predicted"/>
<feature type="transmembrane region" description="Helical" evidence="6">
    <location>
        <begin position="281"/>
        <end position="301"/>
    </location>
</feature>
<feature type="transmembrane region" description="Helical" evidence="6">
    <location>
        <begin position="103"/>
        <end position="123"/>
    </location>
</feature>
<dbReference type="PANTHER" id="PTHR47089">
    <property type="entry name" value="ABC TRANSPORTER, PERMEASE PROTEIN"/>
    <property type="match status" value="1"/>
</dbReference>
<organism evidence="7 8">
    <name type="scientific">Sporanaerobacter acetigenes DSM 13106</name>
    <dbReference type="NCBI Taxonomy" id="1123281"/>
    <lineage>
        <taxon>Bacteria</taxon>
        <taxon>Bacillati</taxon>
        <taxon>Bacillota</taxon>
        <taxon>Tissierellia</taxon>
        <taxon>Tissierellales</taxon>
        <taxon>Sporanaerobacteraceae</taxon>
        <taxon>Sporanaerobacter</taxon>
    </lineage>
</organism>
<dbReference type="STRING" id="1123281.SAMN02745180_01465"/>
<keyword evidence="2" id="KW-1003">Cell membrane</keyword>
<evidence type="ECO:0000256" key="5">
    <source>
        <dbReference type="ARBA" id="ARBA00023136"/>
    </source>
</evidence>
<accession>A0A1M5X3T7</accession>
<keyword evidence="8" id="KW-1185">Reference proteome</keyword>
<dbReference type="CDD" id="cd06580">
    <property type="entry name" value="TM_PBP1_transp_TpRbsC_like"/>
    <property type="match status" value="1"/>
</dbReference>
<gene>
    <name evidence="7" type="ORF">SAMN02745180_01465</name>
</gene>
<evidence type="ECO:0000256" key="3">
    <source>
        <dbReference type="ARBA" id="ARBA00022692"/>
    </source>
</evidence>
<reference evidence="7 8" key="1">
    <citation type="submission" date="2016-11" db="EMBL/GenBank/DDBJ databases">
        <authorList>
            <person name="Jaros S."/>
            <person name="Januszkiewicz K."/>
            <person name="Wedrychowicz H."/>
        </authorList>
    </citation>
    <scope>NUCLEOTIDE SEQUENCE [LARGE SCALE GENOMIC DNA]</scope>
    <source>
        <strain evidence="7 8">DSM 13106</strain>
    </source>
</reference>
<comment type="subcellular location">
    <subcellularLocation>
        <location evidence="1">Cell membrane</location>
        <topology evidence="1">Multi-pass membrane protein</topology>
    </subcellularLocation>
</comment>
<evidence type="ECO:0000256" key="2">
    <source>
        <dbReference type="ARBA" id="ARBA00022475"/>
    </source>
</evidence>
<name>A0A1M5X3T7_9FIRM</name>
<feature type="transmembrane region" description="Helical" evidence="6">
    <location>
        <begin position="321"/>
        <end position="339"/>
    </location>
</feature>
<feature type="transmembrane region" description="Helical" evidence="6">
    <location>
        <begin position="7"/>
        <end position="28"/>
    </location>
</feature>
<dbReference type="PANTHER" id="PTHR47089:SF1">
    <property type="entry name" value="GUANOSINE ABC TRANSPORTER PERMEASE PROTEIN NUPP"/>
    <property type="match status" value="1"/>
</dbReference>
<feature type="transmembrane region" description="Helical" evidence="6">
    <location>
        <begin position="48"/>
        <end position="70"/>
    </location>
</feature>
<dbReference type="RefSeq" id="WP_072744143.1">
    <property type="nucleotide sequence ID" value="NZ_FQXR01000006.1"/>
</dbReference>